<gene>
    <name evidence="2" type="ORF">HYH02_000489</name>
</gene>
<comment type="caution">
    <text evidence="2">The sequence shown here is derived from an EMBL/GenBank/DDBJ whole genome shotgun (WGS) entry which is preliminary data.</text>
</comment>
<feature type="compositionally biased region" description="Basic and acidic residues" evidence="1">
    <location>
        <begin position="7"/>
        <end position="16"/>
    </location>
</feature>
<dbReference type="AlphaFoldDB" id="A0A835WUQ6"/>
<evidence type="ECO:0000313" key="2">
    <source>
        <dbReference type="EMBL" id="KAG2454649.1"/>
    </source>
</evidence>
<dbReference type="Proteomes" id="UP000613740">
    <property type="component" value="Unassembled WGS sequence"/>
</dbReference>
<proteinExistence type="predicted"/>
<evidence type="ECO:0000256" key="1">
    <source>
        <dbReference type="SAM" id="MobiDB-lite"/>
    </source>
</evidence>
<feature type="region of interest" description="Disordered" evidence="1">
    <location>
        <begin position="48"/>
        <end position="97"/>
    </location>
</feature>
<name>A0A835WUQ6_9CHLO</name>
<dbReference type="OrthoDB" id="10408108at2759"/>
<sequence length="121" mass="12865">MAGKSWKVQESERVAQEAHAVTTRVNRTIAAVSTWKTAPFFILADEDESAASDADEPVRESEPPIVVSLPMSGPSSRRDENAAPAATGTCMSAGARLPDMGAEPLDLAFDFDTEDEDAALL</sequence>
<feature type="region of interest" description="Disordered" evidence="1">
    <location>
        <begin position="1"/>
        <end position="20"/>
    </location>
</feature>
<reference evidence="2" key="1">
    <citation type="journal article" date="2020" name="bioRxiv">
        <title>Comparative genomics of Chlamydomonas.</title>
        <authorList>
            <person name="Craig R.J."/>
            <person name="Hasan A.R."/>
            <person name="Ness R.W."/>
            <person name="Keightley P.D."/>
        </authorList>
    </citation>
    <scope>NUCLEOTIDE SEQUENCE</scope>
    <source>
        <strain evidence="2">CCAP 11/173</strain>
    </source>
</reference>
<protein>
    <submittedName>
        <fullName evidence="2">Uncharacterized protein</fullName>
    </submittedName>
</protein>
<dbReference type="EMBL" id="JAEHOD010000001">
    <property type="protein sequence ID" value="KAG2454649.1"/>
    <property type="molecule type" value="Genomic_DNA"/>
</dbReference>
<keyword evidence="3" id="KW-1185">Reference proteome</keyword>
<evidence type="ECO:0000313" key="3">
    <source>
        <dbReference type="Proteomes" id="UP000613740"/>
    </source>
</evidence>
<accession>A0A835WUQ6</accession>
<organism evidence="2 3">
    <name type="scientific">Chlamydomonas schloesseri</name>
    <dbReference type="NCBI Taxonomy" id="2026947"/>
    <lineage>
        <taxon>Eukaryota</taxon>
        <taxon>Viridiplantae</taxon>
        <taxon>Chlorophyta</taxon>
        <taxon>core chlorophytes</taxon>
        <taxon>Chlorophyceae</taxon>
        <taxon>CS clade</taxon>
        <taxon>Chlamydomonadales</taxon>
        <taxon>Chlamydomonadaceae</taxon>
        <taxon>Chlamydomonas</taxon>
    </lineage>
</organism>